<protein>
    <submittedName>
        <fullName evidence="2">Uncharacterized protein</fullName>
    </submittedName>
</protein>
<evidence type="ECO:0000256" key="1">
    <source>
        <dbReference type="SAM" id="Phobius"/>
    </source>
</evidence>
<reference evidence="2 3" key="1">
    <citation type="submission" date="2017-05" db="EMBL/GenBank/DDBJ databases">
        <authorList>
            <person name="Varghese N."/>
            <person name="Submissions S."/>
        </authorList>
    </citation>
    <scope>NUCLEOTIDE SEQUENCE [LARGE SCALE GENOMIC DNA]</scope>
    <source>
        <strain evidence="2 3">DSM 21985</strain>
    </source>
</reference>
<feature type="transmembrane region" description="Helical" evidence="1">
    <location>
        <begin position="12"/>
        <end position="33"/>
    </location>
</feature>
<name>A0A521CHQ3_9BACT</name>
<dbReference type="Proteomes" id="UP000317557">
    <property type="component" value="Unassembled WGS sequence"/>
</dbReference>
<dbReference type="AlphaFoldDB" id="A0A521CHQ3"/>
<dbReference type="EMBL" id="FXTP01000005">
    <property type="protein sequence ID" value="SMO58942.1"/>
    <property type="molecule type" value="Genomic_DNA"/>
</dbReference>
<proteinExistence type="predicted"/>
<evidence type="ECO:0000313" key="2">
    <source>
        <dbReference type="EMBL" id="SMO58942.1"/>
    </source>
</evidence>
<organism evidence="2 3">
    <name type="scientific">Gracilimonas mengyeensis</name>
    <dbReference type="NCBI Taxonomy" id="1302730"/>
    <lineage>
        <taxon>Bacteria</taxon>
        <taxon>Pseudomonadati</taxon>
        <taxon>Balneolota</taxon>
        <taxon>Balneolia</taxon>
        <taxon>Balneolales</taxon>
        <taxon>Balneolaceae</taxon>
        <taxon>Gracilimonas</taxon>
    </lineage>
</organism>
<sequence>MKNKRHLPNVIRLPIDVEVSGGFFVSILFYSIFTKKELIYL</sequence>
<keyword evidence="1" id="KW-1133">Transmembrane helix</keyword>
<accession>A0A521CHQ3</accession>
<keyword evidence="1" id="KW-0472">Membrane</keyword>
<keyword evidence="3" id="KW-1185">Reference proteome</keyword>
<evidence type="ECO:0000313" key="3">
    <source>
        <dbReference type="Proteomes" id="UP000317557"/>
    </source>
</evidence>
<keyword evidence="1" id="KW-0812">Transmembrane</keyword>
<gene>
    <name evidence="2" type="ORF">SAMN06265219_105171</name>
</gene>